<feature type="domain" description="CzcB-like barrel-sandwich hybrid" evidence="3">
    <location>
        <begin position="67"/>
        <end position="191"/>
    </location>
</feature>
<feature type="signal peptide" evidence="2">
    <location>
        <begin position="1"/>
        <end position="19"/>
    </location>
</feature>
<dbReference type="InterPro" id="IPR006143">
    <property type="entry name" value="RND_pump_MFP"/>
</dbReference>
<comment type="caution">
    <text evidence="5">The sequence shown here is derived from an EMBL/GenBank/DDBJ whole genome shotgun (WGS) entry which is preliminary data.</text>
</comment>
<dbReference type="PANTHER" id="PTHR30469">
    <property type="entry name" value="MULTIDRUG RESISTANCE PROTEIN MDTA"/>
    <property type="match status" value="1"/>
</dbReference>
<dbReference type="Proteomes" id="UP001595886">
    <property type="component" value="Unassembled WGS sequence"/>
</dbReference>
<dbReference type="Gene3D" id="1.10.287.470">
    <property type="entry name" value="Helix hairpin bin"/>
    <property type="match status" value="1"/>
</dbReference>
<feature type="domain" description="YknX-like C-terminal permuted SH3-like" evidence="4">
    <location>
        <begin position="276"/>
        <end position="345"/>
    </location>
</feature>
<proteinExistence type="inferred from homology"/>
<protein>
    <submittedName>
        <fullName evidence="5">Efflux RND transporter periplasmic adaptor subunit</fullName>
    </submittedName>
</protein>
<dbReference type="SUPFAM" id="SSF111369">
    <property type="entry name" value="HlyD-like secretion proteins"/>
    <property type="match status" value="1"/>
</dbReference>
<evidence type="ECO:0000256" key="1">
    <source>
        <dbReference type="ARBA" id="ARBA00009477"/>
    </source>
</evidence>
<organism evidence="5 6">
    <name type="scientific">Dokdonella ginsengisoli</name>
    <dbReference type="NCBI Taxonomy" id="363846"/>
    <lineage>
        <taxon>Bacteria</taxon>
        <taxon>Pseudomonadati</taxon>
        <taxon>Pseudomonadota</taxon>
        <taxon>Gammaproteobacteria</taxon>
        <taxon>Lysobacterales</taxon>
        <taxon>Rhodanobacteraceae</taxon>
        <taxon>Dokdonella</taxon>
    </lineage>
</organism>
<evidence type="ECO:0000313" key="6">
    <source>
        <dbReference type="Proteomes" id="UP001595886"/>
    </source>
</evidence>
<evidence type="ECO:0000256" key="2">
    <source>
        <dbReference type="SAM" id="SignalP"/>
    </source>
</evidence>
<dbReference type="RefSeq" id="WP_380020333.1">
    <property type="nucleotide sequence ID" value="NZ_JBHSHD010000007.1"/>
</dbReference>
<keyword evidence="6" id="KW-1185">Reference proteome</keyword>
<gene>
    <name evidence="5" type="ORF">ACFO6Q_09085</name>
</gene>
<sequence>MKTIVASAFLGLLCVAAQAQTAPAPAAVVEIGQAVASKLAPTRWVPGSVVSRDDAKIASAEAGRLDFVAEVGTRVKAGERLAKIDDRALHLRREELLAELRRTEARQALSKTQLERLRKLEASSAIARAQLDEAVATLETDAQTAARARAQLRQVEYDISQADVRAPFSGLVTERYAQRGEYLQVGANIVHFVDTERIEARVQAPLALADKVRAGMQVGLRAGGVEQTATVRAVVPVGDERARQFELRVGVDPALALVGSAVEVALPETAAAAEAALAVPRDALVRRPDRTYVMRISGDNKAEPIAVTTGTSSGDLVEVRGALSVGDRLVVRGAERLSAGQAVSVRSGS</sequence>
<dbReference type="EMBL" id="JBHSHD010000007">
    <property type="protein sequence ID" value="MFC4820478.1"/>
    <property type="molecule type" value="Genomic_DNA"/>
</dbReference>
<dbReference type="NCBIfam" id="TIGR01730">
    <property type="entry name" value="RND_mfp"/>
    <property type="match status" value="1"/>
</dbReference>
<dbReference type="Pfam" id="PF25973">
    <property type="entry name" value="BSH_CzcB"/>
    <property type="match status" value="1"/>
</dbReference>
<dbReference type="Gene3D" id="2.40.50.100">
    <property type="match status" value="1"/>
</dbReference>
<evidence type="ECO:0000259" key="4">
    <source>
        <dbReference type="Pfam" id="PF25989"/>
    </source>
</evidence>
<dbReference type="Gene3D" id="2.40.420.20">
    <property type="match status" value="1"/>
</dbReference>
<name>A0ABV9QSZ0_9GAMM</name>
<dbReference type="InterPro" id="IPR058647">
    <property type="entry name" value="BSH_CzcB-like"/>
</dbReference>
<feature type="chain" id="PRO_5045102476" evidence="2">
    <location>
        <begin position="20"/>
        <end position="349"/>
    </location>
</feature>
<accession>A0ABV9QSZ0</accession>
<dbReference type="Gene3D" id="2.40.30.170">
    <property type="match status" value="1"/>
</dbReference>
<keyword evidence="2" id="KW-0732">Signal</keyword>
<reference evidence="6" key="1">
    <citation type="journal article" date="2019" name="Int. J. Syst. Evol. Microbiol.">
        <title>The Global Catalogue of Microorganisms (GCM) 10K type strain sequencing project: providing services to taxonomists for standard genome sequencing and annotation.</title>
        <authorList>
            <consortium name="The Broad Institute Genomics Platform"/>
            <consortium name="The Broad Institute Genome Sequencing Center for Infectious Disease"/>
            <person name="Wu L."/>
            <person name="Ma J."/>
        </authorList>
    </citation>
    <scope>NUCLEOTIDE SEQUENCE [LARGE SCALE GENOMIC DNA]</scope>
    <source>
        <strain evidence="6">CCUG 30340</strain>
    </source>
</reference>
<dbReference type="PANTHER" id="PTHR30469:SF15">
    <property type="entry name" value="HLYD FAMILY OF SECRETION PROTEINS"/>
    <property type="match status" value="1"/>
</dbReference>
<evidence type="ECO:0000259" key="3">
    <source>
        <dbReference type="Pfam" id="PF25973"/>
    </source>
</evidence>
<dbReference type="InterPro" id="IPR058637">
    <property type="entry name" value="YknX-like_C"/>
</dbReference>
<comment type="similarity">
    <text evidence="1">Belongs to the membrane fusion protein (MFP) (TC 8.A.1) family.</text>
</comment>
<dbReference type="Pfam" id="PF25989">
    <property type="entry name" value="YknX_C"/>
    <property type="match status" value="1"/>
</dbReference>
<evidence type="ECO:0000313" key="5">
    <source>
        <dbReference type="EMBL" id="MFC4820478.1"/>
    </source>
</evidence>